<protein>
    <submittedName>
        <fullName evidence="1">Uncharacterized protein</fullName>
    </submittedName>
</protein>
<name>A0A559IEB2_9BACL</name>
<dbReference type="AlphaFoldDB" id="A0A559IEB2"/>
<keyword evidence="2" id="KW-1185">Reference proteome</keyword>
<organism evidence="1 2">
    <name type="scientific">Paenibacillus agilis</name>
    <dbReference type="NCBI Taxonomy" id="3020863"/>
    <lineage>
        <taxon>Bacteria</taxon>
        <taxon>Bacillati</taxon>
        <taxon>Bacillota</taxon>
        <taxon>Bacilli</taxon>
        <taxon>Bacillales</taxon>
        <taxon>Paenibacillaceae</taxon>
        <taxon>Paenibacillus</taxon>
    </lineage>
</organism>
<dbReference type="EMBL" id="VNJK01000006">
    <property type="protein sequence ID" value="TVX85994.1"/>
    <property type="molecule type" value="Genomic_DNA"/>
</dbReference>
<evidence type="ECO:0000313" key="1">
    <source>
        <dbReference type="EMBL" id="TVX85994.1"/>
    </source>
</evidence>
<reference evidence="1 2" key="1">
    <citation type="submission" date="2019-07" db="EMBL/GenBank/DDBJ databases">
        <authorList>
            <person name="Kim J."/>
        </authorList>
    </citation>
    <scope>NUCLEOTIDE SEQUENCE [LARGE SCALE GENOMIC DNA]</scope>
    <source>
        <strain evidence="1 2">N4</strain>
    </source>
</reference>
<dbReference type="Proteomes" id="UP000318102">
    <property type="component" value="Unassembled WGS sequence"/>
</dbReference>
<gene>
    <name evidence="1" type="ORF">FPZ44_23895</name>
</gene>
<proteinExistence type="predicted"/>
<evidence type="ECO:0000313" key="2">
    <source>
        <dbReference type="Proteomes" id="UP000318102"/>
    </source>
</evidence>
<comment type="caution">
    <text evidence="1">The sequence shown here is derived from an EMBL/GenBank/DDBJ whole genome shotgun (WGS) entry which is preliminary data.</text>
</comment>
<dbReference type="OrthoDB" id="9809485at2"/>
<accession>A0A559IEB2</accession>
<sequence>MFWKRKKPEDNCEHEWTIVQSGIGYYSEIYCPKCNCSKHLRSGDADAYVRKSKLRKEYLEKISEESGDTI</sequence>